<evidence type="ECO:0000313" key="2">
    <source>
        <dbReference type="EMBL" id="NMO17885.1"/>
    </source>
</evidence>
<accession>A0A848LJF8</accession>
<protein>
    <recommendedName>
        <fullName evidence="4">Lipoprotein</fullName>
    </recommendedName>
</protein>
<dbReference type="AlphaFoldDB" id="A0A848LJF8"/>
<keyword evidence="3" id="KW-1185">Reference proteome</keyword>
<dbReference type="Proteomes" id="UP000518300">
    <property type="component" value="Unassembled WGS sequence"/>
</dbReference>
<feature type="chain" id="PRO_5032854740" description="Lipoprotein" evidence="1">
    <location>
        <begin position="19"/>
        <end position="112"/>
    </location>
</feature>
<feature type="signal peptide" evidence="1">
    <location>
        <begin position="1"/>
        <end position="18"/>
    </location>
</feature>
<dbReference type="RefSeq" id="WP_169347165.1">
    <property type="nucleotide sequence ID" value="NZ_JABBJJ010000113.1"/>
</dbReference>
<comment type="caution">
    <text evidence="2">The sequence shown here is derived from an EMBL/GenBank/DDBJ whole genome shotgun (WGS) entry which is preliminary data.</text>
</comment>
<keyword evidence="1" id="KW-0732">Signal</keyword>
<evidence type="ECO:0000313" key="3">
    <source>
        <dbReference type="Proteomes" id="UP000518300"/>
    </source>
</evidence>
<proteinExistence type="predicted"/>
<sequence>MHRFLCLSAALFVLPLFACGRNDGAVAESCKDDVVCEAGLACYQNYPGTFCAQSCSEEGDTANCPQGTVCTAQLGEERLCSLTCEDTDDCREGYVCVAVADGQAKACRVKSL</sequence>
<reference evidence="2 3" key="1">
    <citation type="submission" date="2020-04" db="EMBL/GenBank/DDBJ databases">
        <title>Draft genome of Pyxidicoccus fallax type strain.</title>
        <authorList>
            <person name="Whitworth D.E."/>
        </authorList>
    </citation>
    <scope>NUCLEOTIDE SEQUENCE [LARGE SCALE GENOMIC DNA]</scope>
    <source>
        <strain evidence="2 3">DSM 14698</strain>
    </source>
</reference>
<gene>
    <name evidence="2" type="ORF">HG543_23940</name>
</gene>
<dbReference type="EMBL" id="JABBJJ010000113">
    <property type="protein sequence ID" value="NMO17885.1"/>
    <property type="molecule type" value="Genomic_DNA"/>
</dbReference>
<organism evidence="2 3">
    <name type="scientific">Pyxidicoccus fallax</name>
    <dbReference type="NCBI Taxonomy" id="394095"/>
    <lineage>
        <taxon>Bacteria</taxon>
        <taxon>Pseudomonadati</taxon>
        <taxon>Myxococcota</taxon>
        <taxon>Myxococcia</taxon>
        <taxon>Myxococcales</taxon>
        <taxon>Cystobacterineae</taxon>
        <taxon>Myxococcaceae</taxon>
        <taxon>Pyxidicoccus</taxon>
    </lineage>
</organism>
<evidence type="ECO:0000256" key="1">
    <source>
        <dbReference type="SAM" id="SignalP"/>
    </source>
</evidence>
<name>A0A848LJF8_9BACT</name>
<evidence type="ECO:0008006" key="4">
    <source>
        <dbReference type="Google" id="ProtNLM"/>
    </source>
</evidence>